<evidence type="ECO:0000256" key="2">
    <source>
        <dbReference type="SAM" id="MobiDB-lite"/>
    </source>
</evidence>
<keyword evidence="5" id="KW-1185">Reference proteome</keyword>
<proteinExistence type="predicted"/>
<dbReference type="InterPro" id="IPR001932">
    <property type="entry name" value="PPM-type_phosphatase-like_dom"/>
</dbReference>
<accession>A0A7W5FF20</accession>
<dbReference type="InterPro" id="IPR036457">
    <property type="entry name" value="PPM-type-like_dom_sf"/>
</dbReference>
<protein>
    <recommendedName>
        <fullName evidence="3">PPM-type phosphatase domain-containing protein</fullName>
    </recommendedName>
</protein>
<dbReference type="InterPro" id="IPR052016">
    <property type="entry name" value="Bact_Sigma-Reg"/>
</dbReference>
<dbReference type="PANTHER" id="PTHR43156:SF2">
    <property type="entry name" value="STAGE II SPORULATION PROTEIN E"/>
    <property type="match status" value="1"/>
</dbReference>
<dbReference type="Gene3D" id="3.60.40.10">
    <property type="entry name" value="PPM-type phosphatase domain"/>
    <property type="match status" value="1"/>
</dbReference>
<reference evidence="4 5" key="1">
    <citation type="submission" date="2020-08" db="EMBL/GenBank/DDBJ databases">
        <title>Genomic Encyclopedia of Type Strains, Phase III (KMG-III): the genomes of soil and plant-associated and newly described type strains.</title>
        <authorList>
            <person name="Whitman W."/>
        </authorList>
    </citation>
    <scope>NUCLEOTIDE SEQUENCE [LARGE SCALE GENOMIC DNA]</scope>
    <source>
        <strain evidence="4 5">CECT 3287</strain>
    </source>
</reference>
<sequence>MSSARGSGGAEALRRMLREAHQARPEDLPGMAMRAAALLGATAIVIYLVDHQQRVLTPLLHGSAPHRTPIDVDGTLPGRAFTLVTPFAGGDCPEGGRWWLPLLDGTERLGVIEVVTGGAPGDDAPDEYVSVASLLGELVVTRGAYGDGIEVVRRREPMRLGAEMLRAQLPPLTFSTGHVVISGMLEPCYDVGGDAFDYAVNGDTVHLALFDAVGHGSSSGLRAVTLASAALAAYRNARRGGLDLTATYHHIDAGVAALERPGLITAVLAELDQRNGMLRVISAGHPGGLIVRGGSVVRMLPTPTALPVPLGHRRAPVVAAECLEPGDRLLLYTDGIIEARSRDGEEFGLDRLTDFTVRATADGLAAPETARRLVHAILEHQHGVLQDDATLLLVEYRGPAHTPPEPFTTPASDPLDSPGSAD</sequence>
<evidence type="ECO:0000313" key="4">
    <source>
        <dbReference type="EMBL" id="MBB3095935.1"/>
    </source>
</evidence>
<dbReference type="SUPFAM" id="SSF81606">
    <property type="entry name" value="PP2C-like"/>
    <property type="match status" value="1"/>
</dbReference>
<dbReference type="RefSeq" id="WP_229794626.1">
    <property type="nucleotide sequence ID" value="NZ_BMPW01000005.1"/>
</dbReference>
<dbReference type="Pfam" id="PF07228">
    <property type="entry name" value="SpoIIE"/>
    <property type="match status" value="1"/>
</dbReference>
<evidence type="ECO:0000256" key="1">
    <source>
        <dbReference type="ARBA" id="ARBA00022801"/>
    </source>
</evidence>
<dbReference type="AlphaFoldDB" id="A0A7W5FF20"/>
<dbReference type="EMBL" id="JACHXF010000007">
    <property type="protein sequence ID" value="MBB3095935.1"/>
    <property type="molecule type" value="Genomic_DNA"/>
</dbReference>
<organism evidence="4 5">
    <name type="scientific">Actinoplanes campanulatus</name>
    <dbReference type="NCBI Taxonomy" id="113559"/>
    <lineage>
        <taxon>Bacteria</taxon>
        <taxon>Bacillati</taxon>
        <taxon>Actinomycetota</taxon>
        <taxon>Actinomycetes</taxon>
        <taxon>Micromonosporales</taxon>
        <taxon>Micromonosporaceae</taxon>
        <taxon>Actinoplanes</taxon>
    </lineage>
</organism>
<feature type="domain" description="PPM-type phosphatase" evidence="3">
    <location>
        <begin position="176"/>
        <end position="396"/>
    </location>
</feature>
<dbReference type="PANTHER" id="PTHR43156">
    <property type="entry name" value="STAGE II SPORULATION PROTEIN E-RELATED"/>
    <property type="match status" value="1"/>
</dbReference>
<comment type="caution">
    <text evidence="4">The sequence shown here is derived from an EMBL/GenBank/DDBJ whole genome shotgun (WGS) entry which is preliminary data.</text>
</comment>
<gene>
    <name evidence="4" type="ORF">FHR83_003605</name>
</gene>
<dbReference type="Proteomes" id="UP000590749">
    <property type="component" value="Unassembled WGS sequence"/>
</dbReference>
<evidence type="ECO:0000313" key="5">
    <source>
        <dbReference type="Proteomes" id="UP000590749"/>
    </source>
</evidence>
<feature type="region of interest" description="Disordered" evidence="2">
    <location>
        <begin position="400"/>
        <end position="422"/>
    </location>
</feature>
<dbReference type="SMART" id="SM00331">
    <property type="entry name" value="PP2C_SIG"/>
    <property type="match status" value="1"/>
</dbReference>
<evidence type="ECO:0000259" key="3">
    <source>
        <dbReference type="SMART" id="SM00331"/>
    </source>
</evidence>
<keyword evidence="1" id="KW-0378">Hydrolase</keyword>
<dbReference type="GO" id="GO:0016791">
    <property type="term" value="F:phosphatase activity"/>
    <property type="evidence" value="ECO:0007669"/>
    <property type="project" value="TreeGrafter"/>
</dbReference>
<name>A0A7W5FF20_9ACTN</name>